<accession>H2C8Q4</accession>
<gene>
    <name evidence="2" type="ORF">MetMK1DRAFT_00029690</name>
</gene>
<protein>
    <recommendedName>
        <fullName evidence="1">Thiamine-phosphate synthase ThiN domain-containing protein</fullName>
    </recommendedName>
</protein>
<dbReference type="InterPro" id="IPR010982">
    <property type="entry name" value="Lambda_DNA-bd_dom_sf"/>
</dbReference>
<evidence type="ECO:0000313" key="3">
    <source>
        <dbReference type="Proteomes" id="UP000003980"/>
    </source>
</evidence>
<dbReference type="PANTHER" id="PTHR40730">
    <property type="entry name" value="TRANSCRIPTIONAL REGULATOR PROTEIN-LIKE PROTEIN"/>
    <property type="match status" value="1"/>
</dbReference>
<feature type="domain" description="Thiamine-phosphate synthase ThiN" evidence="1">
    <location>
        <begin position="124"/>
        <end position="282"/>
    </location>
</feature>
<dbReference type="STRING" id="671065.MetMK1DRAFT_00029690"/>
<keyword evidence="3" id="KW-1185">Reference proteome</keyword>
<dbReference type="SUPFAM" id="SSF47413">
    <property type="entry name" value="lambda repressor-like DNA-binding domains"/>
    <property type="match status" value="1"/>
</dbReference>
<proteinExistence type="predicted"/>
<name>H2C8Q4_9CREN</name>
<dbReference type="HOGENOM" id="CLU_054903_0_0_2"/>
<dbReference type="InterPro" id="IPR019293">
    <property type="entry name" value="ThiN"/>
</dbReference>
<dbReference type="Gene3D" id="3.40.225.10">
    <property type="entry name" value="Class II aldolase/adducin N-terminal domain"/>
    <property type="match status" value="1"/>
</dbReference>
<dbReference type="eggNOG" id="arCOG00021">
    <property type="taxonomic scope" value="Archaea"/>
</dbReference>
<evidence type="ECO:0000313" key="2">
    <source>
        <dbReference type="EMBL" id="EHP68530.1"/>
    </source>
</evidence>
<dbReference type="GO" id="GO:0003677">
    <property type="term" value="F:DNA binding"/>
    <property type="evidence" value="ECO:0007669"/>
    <property type="project" value="InterPro"/>
</dbReference>
<dbReference type="Proteomes" id="UP000003980">
    <property type="component" value="Unassembled WGS sequence"/>
</dbReference>
<sequence length="299" mass="32674">MLPNVRGLVAKRLRASGMSQSRIASLIGVTQPAVKQYLDGDEQEYKENLVKLGLSVSEIEFLISSISSLLSMGRGEETSAYITVFGLSNLSRLRFCEFHRRFNPSISPDCRICQGFYRENEENELELAVSMIRNPEVAKLVPEVLSNLAFSKRNPQSVSDVIAVAGRIAVIGGIPTPASRPTWGGSRHLATILLRALKVCGKWRAVMNIKFDDRVEQALKTAGLVYSKVGPSQDKDDERIAQMVASSLGDCPDVVVHLGGNGIEPNAYVFGENPLEVATKVMKIAKNYQPSNGATNYTA</sequence>
<organism evidence="2 3">
    <name type="scientific">Metallosphaera yellowstonensis MK1</name>
    <dbReference type="NCBI Taxonomy" id="671065"/>
    <lineage>
        <taxon>Archaea</taxon>
        <taxon>Thermoproteota</taxon>
        <taxon>Thermoprotei</taxon>
        <taxon>Sulfolobales</taxon>
        <taxon>Sulfolobaceae</taxon>
        <taxon>Metallosphaera</taxon>
    </lineage>
</organism>
<dbReference type="PANTHER" id="PTHR40730:SF4">
    <property type="entry name" value="TRANSCRIPTIONAL REGULATOR"/>
    <property type="match status" value="1"/>
</dbReference>
<dbReference type="SUPFAM" id="SSF53639">
    <property type="entry name" value="AraD/HMP-PK domain-like"/>
    <property type="match status" value="1"/>
</dbReference>
<reference evidence="2 3" key="1">
    <citation type="submission" date="2012-01" db="EMBL/GenBank/DDBJ databases">
        <title>Improved High-Quality Draft sequence of Metallosphaera yellowstonensis MK1.</title>
        <authorList>
            <consortium name="US DOE Joint Genome Institute"/>
            <person name="Lucas S."/>
            <person name="Han J."/>
            <person name="Cheng J.-F."/>
            <person name="Goodwin L."/>
            <person name="Pitluck S."/>
            <person name="Peters L."/>
            <person name="Teshima H."/>
            <person name="Detter J.C."/>
            <person name="Han C."/>
            <person name="Tapia R."/>
            <person name="Land M."/>
            <person name="Hauser L."/>
            <person name="Kyrpides N."/>
            <person name="Kozubal M."/>
            <person name="Macur R.E."/>
            <person name="Jay Z."/>
            <person name="Inskeep W."/>
            <person name="Woyke T."/>
        </authorList>
    </citation>
    <scope>NUCLEOTIDE SEQUENCE [LARGE SCALE GENOMIC DNA]</scope>
    <source>
        <strain evidence="2 3">MK1</strain>
    </source>
</reference>
<dbReference type="AlphaFoldDB" id="H2C8Q4"/>
<dbReference type="EMBL" id="JH597770">
    <property type="protein sequence ID" value="EHP68530.1"/>
    <property type="molecule type" value="Genomic_DNA"/>
</dbReference>
<dbReference type="Pfam" id="PF10120">
    <property type="entry name" value="ThiN"/>
    <property type="match status" value="1"/>
</dbReference>
<dbReference type="InterPro" id="IPR036409">
    <property type="entry name" value="Aldolase_II/adducin_N_sf"/>
</dbReference>
<dbReference type="RefSeq" id="WP_009075047.1">
    <property type="nucleotide sequence ID" value="NZ_JH597770.1"/>
</dbReference>
<evidence type="ECO:0000259" key="1">
    <source>
        <dbReference type="Pfam" id="PF10120"/>
    </source>
</evidence>